<reference evidence="2 3" key="1">
    <citation type="submission" date="2024-09" db="EMBL/GenBank/DDBJ databases">
        <title>Chromosome-scale assembly of Riccia sorocarpa.</title>
        <authorList>
            <person name="Paukszto L."/>
        </authorList>
    </citation>
    <scope>NUCLEOTIDE SEQUENCE [LARGE SCALE GENOMIC DNA]</scope>
    <source>
        <strain evidence="2">LP-2024</strain>
        <tissue evidence="2">Aerial parts of the thallus</tissue>
    </source>
</reference>
<feature type="transmembrane region" description="Helical" evidence="1">
    <location>
        <begin position="131"/>
        <end position="150"/>
    </location>
</feature>
<keyword evidence="1" id="KW-1133">Transmembrane helix</keyword>
<evidence type="ECO:0000256" key="1">
    <source>
        <dbReference type="SAM" id="Phobius"/>
    </source>
</evidence>
<proteinExistence type="predicted"/>
<name>A0ABD3HVL9_9MARC</name>
<comment type="caution">
    <text evidence="2">The sequence shown here is derived from an EMBL/GenBank/DDBJ whole genome shotgun (WGS) entry which is preliminary data.</text>
</comment>
<evidence type="ECO:0000313" key="2">
    <source>
        <dbReference type="EMBL" id="KAL3694130.1"/>
    </source>
</evidence>
<keyword evidence="3" id="KW-1185">Reference proteome</keyword>
<accession>A0ABD3HVL9</accession>
<feature type="transmembrane region" description="Helical" evidence="1">
    <location>
        <begin position="51"/>
        <end position="73"/>
    </location>
</feature>
<dbReference type="PANTHER" id="PTHR33294:SF5">
    <property type="entry name" value="AWPM-19-LIKE FAMILY PROTEIN"/>
    <property type="match status" value="1"/>
</dbReference>
<feature type="transmembrane region" description="Helical" evidence="1">
    <location>
        <begin position="12"/>
        <end position="31"/>
    </location>
</feature>
<dbReference type="AlphaFoldDB" id="A0ABD3HVL9"/>
<feature type="transmembrane region" description="Helical" evidence="1">
    <location>
        <begin position="80"/>
        <end position="103"/>
    </location>
</feature>
<dbReference type="Proteomes" id="UP001633002">
    <property type="component" value="Unassembled WGS sequence"/>
</dbReference>
<dbReference type="Pfam" id="PF05512">
    <property type="entry name" value="AWPM-19"/>
    <property type="match status" value="1"/>
</dbReference>
<protein>
    <submittedName>
        <fullName evidence="2">Uncharacterized protein</fullName>
    </submittedName>
</protein>
<keyword evidence="1" id="KW-0472">Membrane</keyword>
<dbReference type="InterPro" id="IPR008390">
    <property type="entry name" value="AWPM-19"/>
</dbReference>
<dbReference type="PANTHER" id="PTHR33294">
    <property type="entry name" value="AWPM-19-LIKE FAMILY PROTEIN"/>
    <property type="match status" value="1"/>
</dbReference>
<dbReference type="EMBL" id="JBJQOH010000003">
    <property type="protein sequence ID" value="KAL3694130.1"/>
    <property type="molecule type" value="Genomic_DNA"/>
</dbReference>
<keyword evidence="1" id="KW-0812">Transmembrane</keyword>
<evidence type="ECO:0000313" key="3">
    <source>
        <dbReference type="Proteomes" id="UP001633002"/>
    </source>
</evidence>
<gene>
    <name evidence="2" type="ORF">R1sor_007781</name>
</gene>
<organism evidence="2 3">
    <name type="scientific">Riccia sorocarpa</name>
    <dbReference type="NCBI Taxonomy" id="122646"/>
    <lineage>
        <taxon>Eukaryota</taxon>
        <taxon>Viridiplantae</taxon>
        <taxon>Streptophyta</taxon>
        <taxon>Embryophyta</taxon>
        <taxon>Marchantiophyta</taxon>
        <taxon>Marchantiopsida</taxon>
        <taxon>Marchantiidae</taxon>
        <taxon>Marchantiales</taxon>
        <taxon>Ricciaceae</taxon>
        <taxon>Riccia</taxon>
    </lineage>
</organism>
<sequence>MGGLMKAHAAVLLIPVLLLSIVTIGLTGYTYDTYFNPNKDLYGNDVSSTLMSYTGPAATLAIAAVIAGVWYVIDKAESWVSAAAAFSTALVAWAFGLVAFGFACKHASVGNRAPFGSDYISDYSLAGQLKGLSGVTIVLFIFETAYVILLKLANDGSSVFAG</sequence>